<dbReference type="AlphaFoldDB" id="A0A411PIP2"/>
<evidence type="ECO:0000313" key="14">
    <source>
        <dbReference type="Proteomes" id="UP000291106"/>
    </source>
</evidence>
<dbReference type="GO" id="GO:0042274">
    <property type="term" value="P:ribosomal small subunit biogenesis"/>
    <property type="evidence" value="ECO:0007669"/>
    <property type="project" value="UniProtKB-UniRule"/>
</dbReference>
<dbReference type="PANTHER" id="PTHR32120:SF10">
    <property type="entry name" value="SMALL RIBOSOMAL SUBUNIT BIOGENESIS GTPASE RSGA"/>
    <property type="match status" value="1"/>
</dbReference>
<evidence type="ECO:0000259" key="12">
    <source>
        <dbReference type="PROSITE" id="PS51721"/>
    </source>
</evidence>
<dbReference type="PROSITE" id="PS51721">
    <property type="entry name" value="G_CP"/>
    <property type="match status" value="1"/>
</dbReference>
<evidence type="ECO:0000256" key="1">
    <source>
        <dbReference type="ARBA" id="ARBA00022490"/>
    </source>
</evidence>
<dbReference type="GO" id="GO:0019843">
    <property type="term" value="F:rRNA binding"/>
    <property type="evidence" value="ECO:0007669"/>
    <property type="project" value="UniProtKB-KW"/>
</dbReference>
<dbReference type="RefSeq" id="WP_130600409.1">
    <property type="nucleotide sequence ID" value="NZ_CP036200.1"/>
</dbReference>
<evidence type="ECO:0000313" key="13">
    <source>
        <dbReference type="EMBL" id="QBF83368.1"/>
    </source>
</evidence>
<dbReference type="Proteomes" id="UP000291106">
    <property type="component" value="Chromosome"/>
</dbReference>
<evidence type="ECO:0000256" key="5">
    <source>
        <dbReference type="ARBA" id="ARBA00022741"/>
    </source>
</evidence>
<dbReference type="EMBL" id="CP036200">
    <property type="protein sequence ID" value="QBF83368.1"/>
    <property type="molecule type" value="Genomic_DNA"/>
</dbReference>
<keyword evidence="5 10" id="KW-0547">Nucleotide-binding</keyword>
<keyword evidence="7 10" id="KW-0862">Zinc</keyword>
<dbReference type="CDD" id="cd01854">
    <property type="entry name" value="YjeQ_EngC"/>
    <property type="match status" value="1"/>
</dbReference>
<dbReference type="InterPro" id="IPR010914">
    <property type="entry name" value="RsgA_GTPase_dom"/>
</dbReference>
<dbReference type="PANTHER" id="PTHR32120">
    <property type="entry name" value="SMALL RIBOSOMAL SUBUNIT BIOGENESIS GTPASE RSGA"/>
    <property type="match status" value="1"/>
</dbReference>
<dbReference type="Gene3D" id="1.10.40.50">
    <property type="entry name" value="Probable gtpase engc, domain 3"/>
    <property type="match status" value="1"/>
</dbReference>
<proteinExistence type="inferred from homology"/>
<evidence type="ECO:0000256" key="3">
    <source>
        <dbReference type="ARBA" id="ARBA00022723"/>
    </source>
</evidence>
<evidence type="ECO:0000256" key="10">
    <source>
        <dbReference type="HAMAP-Rule" id="MF_01820"/>
    </source>
</evidence>
<dbReference type="OrthoDB" id="9809485at2"/>
<keyword evidence="6 10" id="KW-0378">Hydrolase</keyword>
<keyword evidence="4 10" id="KW-0699">rRNA-binding</keyword>
<feature type="domain" description="CP-type G" evidence="12">
    <location>
        <begin position="91"/>
        <end position="249"/>
    </location>
</feature>
<evidence type="ECO:0000256" key="7">
    <source>
        <dbReference type="ARBA" id="ARBA00022833"/>
    </source>
</evidence>
<dbReference type="Pfam" id="PF03193">
    <property type="entry name" value="RsgA_GTPase"/>
    <property type="match status" value="1"/>
</dbReference>
<feature type="binding site" evidence="10">
    <location>
        <begin position="191"/>
        <end position="199"/>
    </location>
    <ligand>
        <name>GTP</name>
        <dbReference type="ChEBI" id="CHEBI:37565"/>
    </ligand>
</feature>
<comment type="similarity">
    <text evidence="10">Belongs to the TRAFAC class YlqF/YawG GTPase family. RsgA subfamily.</text>
</comment>
<gene>
    <name evidence="10 13" type="primary">rsgA</name>
    <name evidence="13" type="ORF">EXU30_12170</name>
</gene>
<sequence>MLTSYSLAELGWRPYFQQQLSLAELESCSVARVSEQHRSQLQLLTEQGARSIQVTPNMPSICVGDWLLINDDGFVRLLERATEFSRKAPGSKLAKQLIAANLDTVLVVMSLNHDFSLSRLERYLALINQTGARPVVVLTKADLCDDIYSYQSQVQALDPLLDVVCVNALDQSSVSALAIYCKTGQTLAVMGSSGVGKSTLLNSLQGEETLQTGSIREDDSKGRHTTTSRSLHVMAAGGLLLDTPGMRELQLSDVESGIATTFADIEALAQHCRFSDCSHQGEPGCAVTQAIESGELELRRLTNYLKLSREQALNAASLAERRAKDKALGKMYRTIQGESKKLKKGY</sequence>
<feature type="binding site" evidence="10">
    <location>
        <position position="272"/>
    </location>
    <ligand>
        <name>Zn(2+)</name>
        <dbReference type="ChEBI" id="CHEBI:29105"/>
    </ligand>
</feature>
<dbReference type="EC" id="3.6.1.-" evidence="10"/>
<dbReference type="GO" id="GO:0005737">
    <property type="term" value="C:cytoplasm"/>
    <property type="evidence" value="ECO:0007669"/>
    <property type="project" value="UniProtKB-SubCell"/>
</dbReference>
<evidence type="ECO:0000256" key="9">
    <source>
        <dbReference type="ARBA" id="ARBA00023134"/>
    </source>
</evidence>
<feature type="binding site" evidence="10">
    <location>
        <position position="285"/>
    </location>
    <ligand>
        <name>Zn(2+)</name>
        <dbReference type="ChEBI" id="CHEBI:29105"/>
    </ligand>
</feature>
<dbReference type="GO" id="GO:0005525">
    <property type="term" value="F:GTP binding"/>
    <property type="evidence" value="ECO:0007669"/>
    <property type="project" value="UniProtKB-UniRule"/>
</dbReference>
<evidence type="ECO:0000256" key="6">
    <source>
        <dbReference type="ARBA" id="ARBA00022801"/>
    </source>
</evidence>
<dbReference type="GO" id="GO:0046872">
    <property type="term" value="F:metal ion binding"/>
    <property type="evidence" value="ECO:0007669"/>
    <property type="project" value="UniProtKB-KW"/>
</dbReference>
<dbReference type="HAMAP" id="MF_01820">
    <property type="entry name" value="GTPase_RsgA"/>
    <property type="match status" value="1"/>
</dbReference>
<keyword evidence="2 10" id="KW-0690">Ribosome biogenesis</keyword>
<protein>
    <recommendedName>
        <fullName evidence="10">Small ribosomal subunit biogenesis GTPase RsgA</fullName>
        <ecNumber evidence="10">3.6.1.-</ecNumber>
    </recommendedName>
</protein>
<keyword evidence="14" id="KW-1185">Reference proteome</keyword>
<comment type="subcellular location">
    <subcellularLocation>
        <location evidence="10">Cytoplasm</location>
    </subcellularLocation>
</comment>
<dbReference type="KEGG" id="smai:EXU30_12170"/>
<dbReference type="GO" id="GO:0003924">
    <property type="term" value="F:GTPase activity"/>
    <property type="evidence" value="ECO:0007669"/>
    <property type="project" value="UniProtKB-UniRule"/>
</dbReference>
<comment type="subunit">
    <text evidence="10">Monomer. Associates with 30S ribosomal subunit, binds 16S rRNA.</text>
</comment>
<keyword evidence="3 10" id="KW-0479">Metal-binding</keyword>
<feature type="binding site" evidence="10">
    <location>
        <position position="279"/>
    </location>
    <ligand>
        <name>Zn(2+)</name>
        <dbReference type="ChEBI" id="CHEBI:29105"/>
    </ligand>
</feature>
<evidence type="ECO:0000256" key="4">
    <source>
        <dbReference type="ARBA" id="ARBA00022730"/>
    </source>
</evidence>
<dbReference type="SUPFAM" id="SSF52540">
    <property type="entry name" value="P-loop containing nucleoside triphosphate hydrolases"/>
    <property type="match status" value="1"/>
</dbReference>
<dbReference type="InterPro" id="IPR027417">
    <property type="entry name" value="P-loop_NTPase"/>
</dbReference>
<dbReference type="PROSITE" id="PS50936">
    <property type="entry name" value="ENGC_GTPASE"/>
    <property type="match status" value="1"/>
</dbReference>
<evidence type="ECO:0000259" key="11">
    <source>
        <dbReference type="PROSITE" id="PS50936"/>
    </source>
</evidence>
<dbReference type="InterPro" id="IPR004881">
    <property type="entry name" value="Ribosome_biogen_GTPase_RsgA"/>
</dbReference>
<keyword evidence="1 10" id="KW-0963">Cytoplasm</keyword>
<comment type="function">
    <text evidence="10">One of several proteins that assist in the late maturation steps of the functional core of the 30S ribosomal subunit. Helps release RbfA from mature subunits. May play a role in the assembly of ribosomal proteins into the subunit. Circularly permuted GTPase that catalyzes slow GTP hydrolysis, GTPase activity is stimulated by the 30S ribosomal subunit.</text>
</comment>
<evidence type="ECO:0000256" key="2">
    <source>
        <dbReference type="ARBA" id="ARBA00022517"/>
    </source>
</evidence>
<feature type="domain" description="EngC GTPase" evidence="11">
    <location>
        <begin position="100"/>
        <end position="247"/>
    </location>
</feature>
<accession>A0A411PIP2</accession>
<name>A0A411PIP2_9GAMM</name>
<dbReference type="NCBIfam" id="TIGR00157">
    <property type="entry name" value="ribosome small subunit-dependent GTPase A"/>
    <property type="match status" value="1"/>
</dbReference>
<keyword evidence="9 10" id="KW-0342">GTP-binding</keyword>
<organism evidence="13 14">
    <name type="scientific">Shewanella maritima</name>
    <dbReference type="NCBI Taxonomy" id="2520507"/>
    <lineage>
        <taxon>Bacteria</taxon>
        <taxon>Pseudomonadati</taxon>
        <taxon>Pseudomonadota</taxon>
        <taxon>Gammaproteobacteria</taxon>
        <taxon>Alteromonadales</taxon>
        <taxon>Shewanellaceae</taxon>
        <taxon>Shewanella</taxon>
    </lineage>
</organism>
<dbReference type="Gene3D" id="3.40.50.300">
    <property type="entry name" value="P-loop containing nucleotide triphosphate hydrolases"/>
    <property type="match status" value="1"/>
</dbReference>
<reference evidence="13 14" key="1">
    <citation type="submission" date="2019-02" db="EMBL/GenBank/DDBJ databases">
        <title>Shewanella sp. D4-2 isolated from Dokdo Island.</title>
        <authorList>
            <person name="Baek K."/>
        </authorList>
    </citation>
    <scope>NUCLEOTIDE SEQUENCE [LARGE SCALE GENOMIC DNA]</scope>
    <source>
        <strain evidence="13 14">D4-2</strain>
    </source>
</reference>
<dbReference type="InterPro" id="IPR030378">
    <property type="entry name" value="G_CP_dom"/>
</dbReference>
<comment type="cofactor">
    <cofactor evidence="10">
        <name>Zn(2+)</name>
        <dbReference type="ChEBI" id="CHEBI:29105"/>
    </cofactor>
    <text evidence="10">Binds 1 zinc ion per subunit.</text>
</comment>
<feature type="binding site" evidence="10">
    <location>
        <position position="277"/>
    </location>
    <ligand>
        <name>Zn(2+)</name>
        <dbReference type="ChEBI" id="CHEBI:29105"/>
    </ligand>
</feature>
<evidence type="ECO:0000256" key="8">
    <source>
        <dbReference type="ARBA" id="ARBA00022884"/>
    </source>
</evidence>
<feature type="binding site" evidence="10">
    <location>
        <begin position="139"/>
        <end position="142"/>
    </location>
    <ligand>
        <name>GTP</name>
        <dbReference type="ChEBI" id="CHEBI:37565"/>
    </ligand>
</feature>
<keyword evidence="8 10" id="KW-0694">RNA-binding</keyword>